<evidence type="ECO:0000313" key="1">
    <source>
        <dbReference type="EMBL" id="SVB28122.1"/>
    </source>
</evidence>
<dbReference type="AlphaFoldDB" id="A0A382CQL6"/>
<proteinExistence type="predicted"/>
<accession>A0A382CQL6</accession>
<organism evidence="1">
    <name type="scientific">marine metagenome</name>
    <dbReference type="NCBI Taxonomy" id="408172"/>
    <lineage>
        <taxon>unclassified sequences</taxon>
        <taxon>metagenomes</taxon>
        <taxon>ecological metagenomes</taxon>
    </lineage>
</organism>
<name>A0A382CQL6_9ZZZZ</name>
<protein>
    <submittedName>
        <fullName evidence="1">Uncharacterized protein</fullName>
    </submittedName>
</protein>
<sequence>MDWAKLNTVLLTGFLALTAGCQLTLSSGLGNDNAATSGNYIVALQLTDASDPENPVVIATPQITVIAEQEASMSIGEANKQFIEIEVVINEGELTIGTTEFSIIKGDRRASGKITALVGQAAELQTGGFRIKVLIEPQSANRE</sequence>
<dbReference type="EMBL" id="UINC01035547">
    <property type="protein sequence ID" value="SVB28122.1"/>
    <property type="molecule type" value="Genomic_DNA"/>
</dbReference>
<dbReference type="PROSITE" id="PS51257">
    <property type="entry name" value="PROKAR_LIPOPROTEIN"/>
    <property type="match status" value="1"/>
</dbReference>
<gene>
    <name evidence="1" type="ORF">METZ01_LOCUS180976</name>
</gene>
<reference evidence="1" key="1">
    <citation type="submission" date="2018-05" db="EMBL/GenBank/DDBJ databases">
        <authorList>
            <person name="Lanie J.A."/>
            <person name="Ng W.-L."/>
            <person name="Kazmierczak K.M."/>
            <person name="Andrzejewski T.M."/>
            <person name="Davidsen T.M."/>
            <person name="Wayne K.J."/>
            <person name="Tettelin H."/>
            <person name="Glass J.I."/>
            <person name="Rusch D."/>
            <person name="Podicherti R."/>
            <person name="Tsui H.-C.T."/>
            <person name="Winkler M.E."/>
        </authorList>
    </citation>
    <scope>NUCLEOTIDE SEQUENCE</scope>
</reference>